<dbReference type="EMBL" id="FNDT01000042">
    <property type="protein sequence ID" value="SDI98769.1"/>
    <property type="molecule type" value="Genomic_DNA"/>
</dbReference>
<gene>
    <name evidence="1" type="ORF">SAMN04488693_1281</name>
    <name evidence="2" type="ORF">SAMN04488693_1421</name>
</gene>
<reference evidence="1 3" key="1">
    <citation type="submission" date="2016-10" db="EMBL/GenBank/DDBJ databases">
        <authorList>
            <person name="de Groot N.N."/>
        </authorList>
    </citation>
    <scope>NUCLEOTIDE SEQUENCE [LARGE SCALE GENOMIC DNA]</scope>
    <source>
        <strain evidence="1 3">NP_1H</strain>
    </source>
</reference>
<organism evidence="1 3">
    <name type="scientific">Arthrobacter subterraneus</name>
    <dbReference type="NCBI Taxonomy" id="335973"/>
    <lineage>
        <taxon>Bacteria</taxon>
        <taxon>Bacillati</taxon>
        <taxon>Actinomycetota</taxon>
        <taxon>Actinomycetes</taxon>
        <taxon>Micrococcales</taxon>
        <taxon>Micrococcaceae</taxon>
        <taxon>Arthrobacter</taxon>
    </lineage>
</organism>
<sequence>MEILAAYDLTRSYRDAAKICGVSHNT</sequence>
<feature type="non-terminal residue" evidence="1">
    <location>
        <position position="26"/>
    </location>
</feature>
<name>A0A1G8NZN3_9MICC</name>
<evidence type="ECO:0000313" key="2">
    <source>
        <dbReference type="EMBL" id="SDI98769.1"/>
    </source>
</evidence>
<accession>A0A1G8NZN3</accession>
<keyword evidence="3" id="KW-1185">Reference proteome</keyword>
<evidence type="ECO:0000313" key="1">
    <source>
        <dbReference type="EMBL" id="SDI85703.1"/>
    </source>
</evidence>
<evidence type="ECO:0000313" key="3">
    <source>
        <dbReference type="Proteomes" id="UP000199258"/>
    </source>
</evidence>
<dbReference type="Proteomes" id="UP000199258">
    <property type="component" value="Unassembled WGS sequence"/>
</dbReference>
<dbReference type="AlphaFoldDB" id="A0A1G8NZN3"/>
<proteinExistence type="predicted"/>
<dbReference type="EMBL" id="FNDT01000028">
    <property type="protein sequence ID" value="SDI85703.1"/>
    <property type="molecule type" value="Genomic_DNA"/>
</dbReference>
<protein>
    <submittedName>
        <fullName evidence="1">Uncharacterized protein</fullName>
    </submittedName>
</protein>